<evidence type="ECO:0000256" key="5">
    <source>
        <dbReference type="ARBA" id="ARBA00022741"/>
    </source>
</evidence>
<dbReference type="Gene3D" id="3.30.420.40">
    <property type="match status" value="1"/>
</dbReference>
<comment type="catalytic activity">
    <reaction evidence="9">
        <text>a D-hexose + ATP = a D-hexose 6-phosphate + ADP + H(+)</text>
        <dbReference type="Rhea" id="RHEA:22740"/>
        <dbReference type="ChEBI" id="CHEBI:4194"/>
        <dbReference type="ChEBI" id="CHEBI:15378"/>
        <dbReference type="ChEBI" id="CHEBI:30616"/>
        <dbReference type="ChEBI" id="CHEBI:229467"/>
        <dbReference type="ChEBI" id="CHEBI:456216"/>
        <dbReference type="EC" id="2.7.1.1"/>
    </reaction>
    <physiologicalReaction direction="left-to-right" evidence="9">
        <dbReference type="Rhea" id="RHEA:22741"/>
    </physiologicalReaction>
</comment>
<dbReference type="GO" id="GO:0005739">
    <property type="term" value="C:mitochondrion"/>
    <property type="evidence" value="ECO:0007669"/>
    <property type="project" value="TreeGrafter"/>
</dbReference>
<dbReference type="PROSITE" id="PS51748">
    <property type="entry name" value="HEXOKINASE_2"/>
    <property type="match status" value="1"/>
</dbReference>
<dbReference type="FunFam" id="3.30.420.40:FF:000805">
    <property type="entry name" value="Hexokinase-2"/>
    <property type="match status" value="1"/>
</dbReference>
<dbReference type="EMBL" id="VXIV02002599">
    <property type="protein sequence ID" value="KAF6024257.1"/>
    <property type="molecule type" value="Genomic_DNA"/>
</dbReference>
<evidence type="ECO:0000256" key="3">
    <source>
        <dbReference type="ARBA" id="ARBA00009225"/>
    </source>
</evidence>
<accession>A0A7J7JE03</accession>
<comment type="pathway">
    <text evidence="2">Carbohydrate metabolism; hexose metabolism.</text>
</comment>
<dbReference type="Gene3D" id="3.40.367.20">
    <property type="match status" value="1"/>
</dbReference>
<dbReference type="UniPathway" id="UPA00109">
    <property type="reaction ID" value="UER00180"/>
</dbReference>
<evidence type="ECO:0000256" key="1">
    <source>
        <dbReference type="ARBA" id="ARBA00004888"/>
    </source>
</evidence>
<proteinExistence type="inferred from homology"/>
<evidence type="ECO:0000313" key="15">
    <source>
        <dbReference type="EMBL" id="KAF6024257.1"/>
    </source>
</evidence>
<keyword evidence="7 12" id="KW-0067">ATP-binding</keyword>
<evidence type="ECO:0000256" key="9">
    <source>
        <dbReference type="ARBA" id="ARBA00044613"/>
    </source>
</evidence>
<dbReference type="GO" id="GO:0006096">
    <property type="term" value="P:glycolytic process"/>
    <property type="evidence" value="ECO:0007669"/>
    <property type="project" value="UniProtKB-UniPathway"/>
</dbReference>
<evidence type="ECO:0000256" key="2">
    <source>
        <dbReference type="ARBA" id="ARBA00005028"/>
    </source>
</evidence>
<evidence type="ECO:0000256" key="12">
    <source>
        <dbReference type="RuleBase" id="RU362007"/>
    </source>
</evidence>
<dbReference type="GO" id="GO:0006006">
    <property type="term" value="P:glucose metabolic process"/>
    <property type="evidence" value="ECO:0007669"/>
    <property type="project" value="TreeGrafter"/>
</dbReference>
<dbReference type="GO" id="GO:0004340">
    <property type="term" value="F:glucokinase activity"/>
    <property type="evidence" value="ECO:0007669"/>
    <property type="project" value="TreeGrafter"/>
</dbReference>
<dbReference type="Pfam" id="PF03727">
    <property type="entry name" value="Hexokinase_2"/>
    <property type="match status" value="1"/>
</dbReference>
<dbReference type="InterPro" id="IPR022673">
    <property type="entry name" value="Hexokinase_C"/>
</dbReference>
<evidence type="ECO:0000256" key="6">
    <source>
        <dbReference type="ARBA" id="ARBA00022777"/>
    </source>
</evidence>
<dbReference type="GO" id="GO:0005829">
    <property type="term" value="C:cytosol"/>
    <property type="evidence" value="ECO:0007669"/>
    <property type="project" value="TreeGrafter"/>
</dbReference>
<evidence type="ECO:0000256" key="11">
    <source>
        <dbReference type="ARBA" id="ARBA00048160"/>
    </source>
</evidence>
<dbReference type="EC" id="2.7.1.-" evidence="12"/>
<sequence length="478" mass="53584">MEGSVIEKVRLNLNLPNNSEKQEKVRDVLGQFFLTQTTMEQIMLVMETEMRLGLSRNPEDRKKSSLQMENTFVHETINGTENGDFLALDLGGTNYRVIYMEMREGKKTKEIMQHYVIPDPILTGTGVSLFDYLADSIAKLLHTENIKSATPIPLGFTFSFPMIQSSLRNALLLTWTKKFKCTDTVMQDVVKMLEAAIERRKDINIEVVAILNDAVGTLMTGAYEDRACGIGLILGTGCNASYMEHLERVEKWEGNTKEEKEEIIDIEWGAFGDNGVLDFFKTQYDFEVDRLSNHKGSFTFEKLFAGLYLGEIVRLVLSDLVSKDLLFADLDESKVEWVHWKGSFTTGHVSKVESDFTDTKAIEVLEELGTSPASAEDVSVLRYACAIVSNRAAKIIVSALTVLLRHIQKDEVTIAVDGSLFSYHPTLRGQMEELIAYTAPETKTKFIEVKDGSGMGAAYVAAVAHRIEQKKNMNGHSL</sequence>
<comment type="similarity">
    <text evidence="3 12">Belongs to the hexokinase family.</text>
</comment>
<dbReference type="GO" id="GO:0005536">
    <property type="term" value="F:D-glucose binding"/>
    <property type="evidence" value="ECO:0007669"/>
    <property type="project" value="InterPro"/>
</dbReference>
<dbReference type="SUPFAM" id="SSF53067">
    <property type="entry name" value="Actin-like ATPase domain"/>
    <property type="match status" value="2"/>
</dbReference>
<dbReference type="PRINTS" id="PR00475">
    <property type="entry name" value="HEXOKINASE"/>
</dbReference>
<dbReference type="GO" id="GO:0005524">
    <property type="term" value="F:ATP binding"/>
    <property type="evidence" value="ECO:0007669"/>
    <property type="project" value="UniProtKB-UniRule"/>
</dbReference>
<dbReference type="UniPathway" id="UPA00242"/>
<keyword evidence="6 12" id="KW-0418">Kinase</keyword>
<comment type="catalytic activity">
    <reaction evidence="10">
        <text>D-fructose + ATP = D-fructose 6-phosphate + ADP + H(+)</text>
        <dbReference type="Rhea" id="RHEA:16125"/>
        <dbReference type="ChEBI" id="CHEBI:15378"/>
        <dbReference type="ChEBI" id="CHEBI:30616"/>
        <dbReference type="ChEBI" id="CHEBI:37721"/>
        <dbReference type="ChEBI" id="CHEBI:61527"/>
        <dbReference type="ChEBI" id="CHEBI:456216"/>
        <dbReference type="EC" id="2.7.1.1"/>
    </reaction>
    <physiologicalReaction direction="left-to-right" evidence="10">
        <dbReference type="Rhea" id="RHEA:16126"/>
    </physiologicalReaction>
</comment>
<dbReference type="InterPro" id="IPR022672">
    <property type="entry name" value="Hexokinase_N"/>
</dbReference>
<evidence type="ECO:0000256" key="8">
    <source>
        <dbReference type="ARBA" id="ARBA00023152"/>
    </source>
</evidence>
<dbReference type="OrthoDB" id="419537at2759"/>
<evidence type="ECO:0000256" key="7">
    <source>
        <dbReference type="ARBA" id="ARBA00022840"/>
    </source>
</evidence>
<keyword evidence="8 12" id="KW-0324">Glycolysis</keyword>
<keyword evidence="5 12" id="KW-0547">Nucleotide-binding</keyword>
<evidence type="ECO:0000256" key="10">
    <source>
        <dbReference type="ARBA" id="ARBA00047905"/>
    </source>
</evidence>
<gene>
    <name evidence="15" type="ORF">EB796_017444</name>
</gene>
<keyword evidence="16" id="KW-1185">Reference proteome</keyword>
<feature type="domain" description="Hexokinase N-terminal" evidence="13">
    <location>
        <begin position="25"/>
        <end position="223"/>
    </location>
</feature>
<comment type="caution">
    <text evidence="15">The sequence shown here is derived from an EMBL/GenBank/DDBJ whole genome shotgun (WGS) entry which is preliminary data.</text>
</comment>
<evidence type="ECO:0000313" key="16">
    <source>
        <dbReference type="Proteomes" id="UP000593567"/>
    </source>
</evidence>
<keyword evidence="4 12" id="KW-0808">Transferase</keyword>
<protein>
    <recommendedName>
        <fullName evidence="12">Phosphotransferase</fullName>
        <ecNumber evidence="12">2.7.1.-</ecNumber>
    </recommendedName>
</protein>
<dbReference type="GO" id="GO:0008865">
    <property type="term" value="F:fructokinase activity"/>
    <property type="evidence" value="ECO:0007669"/>
    <property type="project" value="TreeGrafter"/>
</dbReference>
<dbReference type="InterPro" id="IPR001312">
    <property type="entry name" value="Hexokinase"/>
</dbReference>
<evidence type="ECO:0000259" key="13">
    <source>
        <dbReference type="Pfam" id="PF00349"/>
    </source>
</evidence>
<dbReference type="PANTHER" id="PTHR19443">
    <property type="entry name" value="HEXOKINASE"/>
    <property type="match status" value="1"/>
</dbReference>
<comment type="catalytic activity">
    <reaction evidence="11">
        <text>D-glucose + ATP = D-glucose 6-phosphate + ADP + H(+)</text>
        <dbReference type="Rhea" id="RHEA:17825"/>
        <dbReference type="ChEBI" id="CHEBI:4167"/>
        <dbReference type="ChEBI" id="CHEBI:15378"/>
        <dbReference type="ChEBI" id="CHEBI:30616"/>
        <dbReference type="ChEBI" id="CHEBI:61548"/>
        <dbReference type="ChEBI" id="CHEBI:456216"/>
        <dbReference type="EC" id="2.7.1.1"/>
    </reaction>
    <physiologicalReaction direction="left-to-right" evidence="11">
        <dbReference type="Rhea" id="RHEA:17826"/>
    </physiologicalReaction>
</comment>
<reference evidence="15" key="1">
    <citation type="submission" date="2020-06" db="EMBL/GenBank/DDBJ databases">
        <title>Draft genome of Bugula neritina, a colonial animal packing powerful symbionts and potential medicines.</title>
        <authorList>
            <person name="Rayko M."/>
        </authorList>
    </citation>
    <scope>NUCLEOTIDE SEQUENCE [LARGE SCALE GENOMIC DNA]</scope>
    <source>
        <strain evidence="15">Kwan_BN1</strain>
    </source>
</reference>
<dbReference type="Proteomes" id="UP000593567">
    <property type="component" value="Unassembled WGS sequence"/>
</dbReference>
<dbReference type="PANTHER" id="PTHR19443:SF54">
    <property type="entry name" value="PHOSPHOTRANSFERASE"/>
    <property type="match status" value="1"/>
</dbReference>
<feature type="domain" description="Hexokinase C-terminal" evidence="14">
    <location>
        <begin position="230"/>
        <end position="463"/>
    </location>
</feature>
<dbReference type="Pfam" id="PF00349">
    <property type="entry name" value="Hexokinase_1"/>
    <property type="match status" value="1"/>
</dbReference>
<evidence type="ECO:0000259" key="14">
    <source>
        <dbReference type="Pfam" id="PF03727"/>
    </source>
</evidence>
<dbReference type="FunFam" id="3.40.367.20:FF:000020">
    <property type="entry name" value="Hexokinase-1"/>
    <property type="match status" value="1"/>
</dbReference>
<comment type="pathway">
    <text evidence="1">Carbohydrate degradation; glycolysis; D-glyceraldehyde 3-phosphate and glycerone phosphate from D-glucose: step 1/4.</text>
</comment>
<dbReference type="InterPro" id="IPR043129">
    <property type="entry name" value="ATPase_NBD"/>
</dbReference>
<dbReference type="AlphaFoldDB" id="A0A7J7JE03"/>
<name>A0A7J7JE03_BUGNE</name>
<dbReference type="GO" id="GO:0001678">
    <property type="term" value="P:intracellular glucose homeostasis"/>
    <property type="evidence" value="ECO:0007669"/>
    <property type="project" value="InterPro"/>
</dbReference>
<organism evidence="15 16">
    <name type="scientific">Bugula neritina</name>
    <name type="common">Brown bryozoan</name>
    <name type="synonym">Sertularia neritina</name>
    <dbReference type="NCBI Taxonomy" id="10212"/>
    <lineage>
        <taxon>Eukaryota</taxon>
        <taxon>Metazoa</taxon>
        <taxon>Spiralia</taxon>
        <taxon>Lophotrochozoa</taxon>
        <taxon>Bryozoa</taxon>
        <taxon>Gymnolaemata</taxon>
        <taxon>Cheilostomatida</taxon>
        <taxon>Flustrina</taxon>
        <taxon>Buguloidea</taxon>
        <taxon>Bugulidae</taxon>
        <taxon>Bugula</taxon>
    </lineage>
</organism>
<evidence type="ECO:0000256" key="4">
    <source>
        <dbReference type="ARBA" id="ARBA00022679"/>
    </source>
</evidence>